<name>A0AAX4J7R1_9CAUD</name>
<reference evidence="1" key="1">
    <citation type="submission" date="2023-12" db="EMBL/GenBank/DDBJ databases">
        <title>Isolation and Characterisation of Novel Lytic Bacteriophages for therapeutic applications in Prosthetic Joint Infections.</title>
        <authorList>
            <person name="Burton N."/>
            <person name="Melo L.D.R."/>
            <person name="Pearce B."/>
            <person name="Tadesse M.D."/>
            <person name="Vryonis E."/>
            <person name="Sagona A."/>
        </authorList>
    </citation>
    <scope>NUCLEOTIDE SEQUENCE</scope>
</reference>
<proteinExistence type="predicted"/>
<dbReference type="Proteomes" id="UP001432109">
    <property type="component" value="Segment"/>
</dbReference>
<evidence type="ECO:0000313" key="2">
    <source>
        <dbReference type="Proteomes" id="UP001432109"/>
    </source>
</evidence>
<evidence type="ECO:0000313" key="1">
    <source>
        <dbReference type="EMBL" id="WRW34775.1"/>
    </source>
</evidence>
<organism evidence="1 2">
    <name type="scientific">Staphylococcus phage CF5</name>
    <dbReference type="NCBI Taxonomy" id="3113739"/>
    <lineage>
        <taxon>Viruses</taxon>
        <taxon>Duplodnaviria</taxon>
        <taxon>Heunggongvirae</taxon>
        <taxon>Uroviricota</taxon>
        <taxon>Caudoviricetes</taxon>
        <taxon>Herelleviridae</taxon>
        <taxon>Twortvirinae</taxon>
        <taxon>Silviavirus</taxon>
    </lineage>
</organism>
<accession>A0AAX4J7R1</accession>
<protein>
    <submittedName>
        <fullName evidence="1">Uncharacterized protein</fullName>
    </submittedName>
</protein>
<sequence>MDYERIFKELIRDAKNMTIDEKKHFRNLMFNAIGDLDILILFEEKEWR</sequence>
<dbReference type="EMBL" id="PP034390">
    <property type="protein sequence ID" value="WRW34775.1"/>
    <property type="molecule type" value="Genomic_DNA"/>
</dbReference>
<gene>
    <name evidence="1" type="ORF">CF5_0180</name>
</gene>